<dbReference type="AlphaFoldDB" id="A0A7W6RBG5"/>
<organism evidence="4 5">
    <name type="scientific">Roseospira visakhapatnamensis</name>
    <dbReference type="NCBI Taxonomy" id="390880"/>
    <lineage>
        <taxon>Bacteria</taxon>
        <taxon>Pseudomonadati</taxon>
        <taxon>Pseudomonadota</taxon>
        <taxon>Alphaproteobacteria</taxon>
        <taxon>Rhodospirillales</taxon>
        <taxon>Rhodospirillaceae</taxon>
        <taxon>Roseospira</taxon>
    </lineage>
</organism>
<evidence type="ECO:0000256" key="1">
    <source>
        <dbReference type="SAM" id="MobiDB-lite"/>
    </source>
</evidence>
<dbReference type="InterPro" id="IPR012909">
    <property type="entry name" value="PHA_DNA-bd_N"/>
</dbReference>
<dbReference type="RefSeq" id="WP_184042667.1">
    <property type="nucleotide sequence ID" value="NZ_JACIGK010000003.1"/>
</dbReference>
<dbReference type="EMBL" id="JACIGK010000003">
    <property type="protein sequence ID" value="MBB4265051.1"/>
    <property type="molecule type" value="Genomic_DNA"/>
</dbReference>
<feature type="compositionally biased region" description="Gly residues" evidence="1">
    <location>
        <begin position="233"/>
        <end position="251"/>
    </location>
</feature>
<evidence type="ECO:0000259" key="3">
    <source>
        <dbReference type="Pfam" id="PF07879"/>
    </source>
</evidence>
<dbReference type="InterPro" id="IPR010134">
    <property type="entry name" value="PHA_reg_PhaR"/>
</dbReference>
<dbReference type="NCBIfam" id="TIGR01848">
    <property type="entry name" value="PHA_reg_PhaR"/>
    <property type="match status" value="1"/>
</dbReference>
<protein>
    <submittedName>
        <fullName evidence="4">Polyhydroxyalkanoate synthesis repressor PhaR</fullName>
    </submittedName>
</protein>
<name>A0A7W6RBG5_9PROT</name>
<feature type="domain" description="PHA accumulation regulator DNA-binding N-terminal" evidence="3">
    <location>
        <begin position="19"/>
        <end position="78"/>
    </location>
</feature>
<sequence>MTEKTGVGRARRGENDPIIIKKYANRRLYNTATSSYVTLDLLSQMVKEQTDFVVYDAKSGEDITRSVLTQIIVEEESKAEQTMLPINFLRHIISFYGDSLGSVVPQYLDHSMQAFARNQEQMRLVMQNAFDGLFPIQKMEEVNKQNMAFFESAMKMFAPFEGNPMMPGFPPGRPATGASEPRSASVEADARRAAGDAEDVQAMKRQMAEMQRKLDRLMSERDRAGGDDAQAGDPGGGKGSKTGESGNGVGTGADPASRASGS</sequence>
<dbReference type="Proteomes" id="UP000554286">
    <property type="component" value="Unassembled WGS sequence"/>
</dbReference>
<reference evidence="4 5" key="1">
    <citation type="submission" date="2020-08" db="EMBL/GenBank/DDBJ databases">
        <title>Genome sequencing of Purple Non-Sulfur Bacteria from various extreme environments.</title>
        <authorList>
            <person name="Mayer M."/>
        </authorList>
    </citation>
    <scope>NUCLEOTIDE SEQUENCE [LARGE SCALE GENOMIC DNA]</scope>
    <source>
        <strain evidence="4 5">JA131</strain>
    </source>
</reference>
<keyword evidence="5" id="KW-1185">Reference proteome</keyword>
<gene>
    <name evidence="4" type="ORF">GGD89_000662</name>
</gene>
<feature type="domain" description="PHB accumulation regulatory" evidence="2">
    <location>
        <begin position="84"/>
        <end position="123"/>
    </location>
</feature>
<dbReference type="Pfam" id="PF05233">
    <property type="entry name" value="PHB_acc"/>
    <property type="match status" value="1"/>
</dbReference>
<feature type="compositionally biased region" description="Basic and acidic residues" evidence="1">
    <location>
        <begin position="206"/>
        <end position="226"/>
    </location>
</feature>
<dbReference type="Pfam" id="PF07879">
    <property type="entry name" value="PHB_acc_N"/>
    <property type="match status" value="1"/>
</dbReference>
<feature type="region of interest" description="Disordered" evidence="1">
    <location>
        <begin position="166"/>
        <end position="262"/>
    </location>
</feature>
<proteinExistence type="predicted"/>
<evidence type="ECO:0000313" key="4">
    <source>
        <dbReference type="EMBL" id="MBB4265051.1"/>
    </source>
</evidence>
<comment type="caution">
    <text evidence="4">The sequence shown here is derived from an EMBL/GenBank/DDBJ whole genome shotgun (WGS) entry which is preliminary data.</text>
</comment>
<evidence type="ECO:0000313" key="5">
    <source>
        <dbReference type="Proteomes" id="UP000554286"/>
    </source>
</evidence>
<dbReference type="InterPro" id="IPR007897">
    <property type="entry name" value="PHB_accumulat"/>
</dbReference>
<accession>A0A7W6RBG5</accession>
<evidence type="ECO:0000259" key="2">
    <source>
        <dbReference type="Pfam" id="PF05233"/>
    </source>
</evidence>
<dbReference type="GO" id="GO:0006355">
    <property type="term" value="P:regulation of DNA-templated transcription"/>
    <property type="evidence" value="ECO:0007669"/>
    <property type="project" value="InterPro"/>
</dbReference>